<accession>A0A173GDX3</accession>
<dbReference type="Proteomes" id="UP000222079">
    <property type="component" value="Segment"/>
</dbReference>
<sequence length="186" mass="21280">MKGEIETRFRRHYGNHIKRGSDIAVPLYHISLQNDLEGLWRPKAPDSPFDIPKKPNIITEMPLPRICVAPSIEQCFWAIYPNISKLFEEEEYAAVCFAVYQPILHAGIAVVDTSTLTQCRLVHDAHITGEHWLLSDTTMCVIDFIQVNNTSHGEFVKFHPFNTPVGNEWELAPKNVVYHSLKLTEL</sequence>
<name>A0A173GDX3_9CAUD</name>
<dbReference type="EMBL" id="KU886224">
    <property type="protein sequence ID" value="ANH51852.1"/>
    <property type="molecule type" value="Genomic_DNA"/>
</dbReference>
<evidence type="ECO:0000313" key="1">
    <source>
        <dbReference type="EMBL" id="ANH51852.1"/>
    </source>
</evidence>
<reference evidence="1 2" key="1">
    <citation type="submission" date="2016-03" db="EMBL/GenBank/DDBJ databases">
        <authorList>
            <person name="Sharma R."/>
            <person name="Esplin I.N.D."/>
            <person name="Berg J.A."/>
            <person name="Jensen G.L."/>
            <person name="Keele B.R."/>
            <person name="Ward M.E.H."/>
            <person name="Breakwell D.P."/>
            <person name="Hope S."/>
            <person name="Grose J.H."/>
        </authorList>
    </citation>
    <scope>NUCLEOTIDE SEQUENCE [LARGE SCALE GENOMIC DNA]</scope>
</reference>
<proteinExistence type="predicted"/>
<protein>
    <submittedName>
        <fullName evidence="1">Uncharacterized protein</fullName>
    </submittedName>
</protein>
<evidence type="ECO:0000313" key="2">
    <source>
        <dbReference type="Proteomes" id="UP000222079"/>
    </source>
</evidence>
<organism evidence="1 2">
    <name type="scientific">Erwinia phage vB_EamM_RAY</name>
    <dbReference type="NCBI Taxonomy" id="1815987"/>
    <lineage>
        <taxon>Viruses</taxon>
        <taxon>Duplodnaviria</taxon>
        <taxon>Heunggongvirae</taxon>
        <taxon>Uroviricota</taxon>
        <taxon>Caudoviricetes</taxon>
        <taxon>Chimalliviridae</taxon>
        <taxon>Agricanvirus</taxon>
        <taxon>Agricanvirus ray</taxon>
    </lineage>
</organism>
<gene>
    <name evidence="1" type="ORF">RAY_71</name>
</gene>
<keyword evidence="2" id="KW-1185">Reference proteome</keyword>